<reference evidence="1 2" key="1">
    <citation type="submission" date="2024-09" db="EMBL/GenBank/DDBJ databases">
        <authorList>
            <person name="D'Angelo T."/>
        </authorList>
    </citation>
    <scope>NUCLEOTIDE SEQUENCE [LARGE SCALE GENOMIC DNA]</scope>
    <source>
        <strain evidence="1">SAG AM-320-E07</strain>
    </source>
</reference>
<proteinExistence type="predicted"/>
<accession>A0ABV6YL39</accession>
<dbReference type="EMBL" id="JBHPKH010000048">
    <property type="protein sequence ID" value="MFC1572889.1"/>
    <property type="molecule type" value="Genomic_DNA"/>
</dbReference>
<sequence>MDRSEYRALDWAVEALLQRVRADVIRPMLKRLRDDLPKPADEEGTSHSRNLAAGFLMAESLRALHYSTGETAEAEKPPEDPLLLAYEGKWSGKVRDNMCKLLYEKGHLLFNSYYYMALDAFGERTLVPVVPESAAWEDHYQRAAVPFHLNRGYRESYGTLVMPMRAGISPRLCELFEEDKLKEEDETRLEQNFLGQLSILLKREDYVHGHLSALVGVLSGADSSARSGTKAEGGICSHERNPGCIHTDRPKPLGTHSKRLLVKTGPFVPPC</sequence>
<protein>
    <submittedName>
        <fullName evidence="1">Uncharacterized protein</fullName>
    </submittedName>
</protein>
<organism evidence="1 2">
    <name type="scientific">Eiseniibacteriota bacterium</name>
    <dbReference type="NCBI Taxonomy" id="2212470"/>
    <lineage>
        <taxon>Bacteria</taxon>
        <taxon>Candidatus Eiseniibacteriota</taxon>
    </lineage>
</organism>
<name>A0ABV6YL39_UNCEI</name>
<dbReference type="Proteomes" id="UP001593833">
    <property type="component" value="Unassembled WGS sequence"/>
</dbReference>
<comment type="caution">
    <text evidence="1">The sequence shown here is derived from an EMBL/GenBank/DDBJ whole genome shotgun (WGS) entry which is preliminary data.</text>
</comment>
<evidence type="ECO:0000313" key="2">
    <source>
        <dbReference type="Proteomes" id="UP001593833"/>
    </source>
</evidence>
<evidence type="ECO:0000313" key="1">
    <source>
        <dbReference type="EMBL" id="MFC1572889.1"/>
    </source>
</evidence>
<keyword evidence="2" id="KW-1185">Reference proteome</keyword>
<gene>
    <name evidence="1" type="ORF">ACFL6M_04740</name>
</gene>